<dbReference type="RefSeq" id="WP_207862492.1">
    <property type="nucleotide sequence ID" value="NZ_JAFREP010000038.1"/>
</dbReference>
<evidence type="ECO:0000313" key="2">
    <source>
        <dbReference type="EMBL" id="MBO1322520.1"/>
    </source>
</evidence>
<dbReference type="PANTHER" id="PTHR10098">
    <property type="entry name" value="RAPSYN-RELATED"/>
    <property type="match status" value="1"/>
</dbReference>
<gene>
    <name evidence="2" type="ORF">J3U88_28865</name>
</gene>
<organism evidence="2 3">
    <name type="scientific">Acanthopleuribacter pedis</name>
    <dbReference type="NCBI Taxonomy" id="442870"/>
    <lineage>
        <taxon>Bacteria</taxon>
        <taxon>Pseudomonadati</taxon>
        <taxon>Acidobacteriota</taxon>
        <taxon>Holophagae</taxon>
        <taxon>Acanthopleuribacterales</taxon>
        <taxon>Acanthopleuribacteraceae</taxon>
        <taxon>Acanthopleuribacter</taxon>
    </lineage>
</organism>
<keyword evidence="3" id="KW-1185">Reference proteome</keyword>
<dbReference type="Gene3D" id="1.25.40.10">
    <property type="entry name" value="Tetratricopeptide repeat domain"/>
    <property type="match status" value="1"/>
</dbReference>
<sequence length="1032" mass="114050">METRVIRDFSPRIWGDVTRFTLLAVLLLLLGCTWSDPAATEQQRFQQRLNELAAGNWPVAGRLAGVRQNGLRRTATADPVQLAALRLKWAESANESQRGCAALFDLLAGKPEAVLGESSLGAQQQQARDADDLNHRVVALMTRGAEQESWLSWHKALEALEIGFARGFDSPALQTNYALVLQQLWLNQDAETQWRKVLADERDPIWRDAAATALADLEERKRLGSPAEHRARLARALAENDSAAVAAWTRQFPGLAWQWLEQSLLLPDPNHGESAARARAAAVIVHDPARFRVWGDLLAELADSGTVAEQALRDLRALKAVEDGDDEQYMCGVLAAEAVTARFPEGSVFSVLARFYLARCFYYLNQKADAAQQAEWVDGPTRVLGYPTLTGKNLGLRAMLAGQRGDWARFYSLHREGLRLFKHLGDRRNISHFRDSVADSLHFFGQERRALEQHTAILSQSVFYARPKRRALLYSAVAQGLLAEGLPHAAERFAQTAAVYLDQQHDWFEWYRARRELARCRRQKGDLDAALALLDDTLGVLARHGGDHWAVQNEAELLAQRGHYRLAANRLEGARADLTRARGLYEADQQQGPKMFRIGAALARCARGLGDDAAALRYLREEVDLIEARRPRAVDEVKVGFFDAVRAVYDDLIQLHLDRGESEAALQAAERARARFLGDRVDNPTGTLDPARVQSALKPGEALLFYHVLADRLAVWVFTPQTLEHRVVPLSETDVAALVRLVAIARKPGQVPAVNRHNHRLYQWLLAPTREVWAEATTLLFALDGPLWHLAPAGLRLPDARGYLVNRVEVAVVPSLTMFQFLRKQTPRPSTNPACVVGNPRFDRQLWPLLPLPHAAQEARQVADRLNGTPLIGAAATAEAFLRGARDARLIHFAGHAVVQPADPLRSYLLLSPNPHTGSGGTLSAADLFALNLPQTQLVVLSGCDTGGPHQSRSEGGGNLARPFLTAGVPSVLATLAPLPDDEATVAFMNRFYDGWLAQGDPGRALRAAQIAAIENGVPEEIWASWQLFGMP</sequence>
<name>A0A8J7QNT2_9BACT</name>
<proteinExistence type="predicted"/>
<dbReference type="Pfam" id="PF12770">
    <property type="entry name" value="CHAT"/>
    <property type="match status" value="1"/>
</dbReference>
<dbReference type="SUPFAM" id="SSF48452">
    <property type="entry name" value="TPR-like"/>
    <property type="match status" value="1"/>
</dbReference>
<evidence type="ECO:0000313" key="3">
    <source>
        <dbReference type="Proteomes" id="UP000664417"/>
    </source>
</evidence>
<dbReference type="EMBL" id="JAFREP010000038">
    <property type="protein sequence ID" value="MBO1322520.1"/>
    <property type="molecule type" value="Genomic_DNA"/>
</dbReference>
<evidence type="ECO:0000259" key="1">
    <source>
        <dbReference type="Pfam" id="PF12770"/>
    </source>
</evidence>
<comment type="caution">
    <text evidence="2">The sequence shown here is derived from an EMBL/GenBank/DDBJ whole genome shotgun (WGS) entry which is preliminary data.</text>
</comment>
<dbReference type="PROSITE" id="PS51257">
    <property type="entry name" value="PROKAR_LIPOPROTEIN"/>
    <property type="match status" value="1"/>
</dbReference>
<feature type="domain" description="CHAT" evidence="1">
    <location>
        <begin position="759"/>
        <end position="1030"/>
    </location>
</feature>
<dbReference type="InterPro" id="IPR011990">
    <property type="entry name" value="TPR-like_helical_dom_sf"/>
</dbReference>
<reference evidence="2" key="1">
    <citation type="submission" date="2021-03" db="EMBL/GenBank/DDBJ databases">
        <authorList>
            <person name="Wang G."/>
        </authorList>
    </citation>
    <scope>NUCLEOTIDE SEQUENCE</scope>
    <source>
        <strain evidence="2">KCTC 12899</strain>
    </source>
</reference>
<dbReference type="AlphaFoldDB" id="A0A8J7QNT2"/>
<dbReference type="Proteomes" id="UP000664417">
    <property type="component" value="Unassembled WGS sequence"/>
</dbReference>
<dbReference type="InterPro" id="IPR024983">
    <property type="entry name" value="CHAT_dom"/>
</dbReference>
<accession>A0A8J7QNT2</accession>
<dbReference type="PANTHER" id="PTHR10098:SF108">
    <property type="entry name" value="TETRATRICOPEPTIDE REPEAT PROTEIN 28"/>
    <property type="match status" value="1"/>
</dbReference>
<protein>
    <submittedName>
        <fullName evidence="2">CHAT domain-containing protein</fullName>
    </submittedName>
</protein>